<comment type="caution">
    <text evidence="8">The sequence shown here is derived from an EMBL/GenBank/DDBJ whole genome shotgun (WGS) entry which is preliminary data.</text>
</comment>
<comment type="subcellular location">
    <subcellularLocation>
        <location evidence="1">Membrane</location>
        <topology evidence="1">Multi-pass membrane protein</topology>
    </subcellularLocation>
</comment>
<dbReference type="InterPro" id="IPR050930">
    <property type="entry name" value="MFS_Vesicular_Transporter"/>
</dbReference>
<feature type="transmembrane region" description="Helical" evidence="6">
    <location>
        <begin position="364"/>
        <end position="387"/>
    </location>
</feature>
<dbReference type="PANTHER" id="PTHR23506">
    <property type="entry name" value="GH10249P"/>
    <property type="match status" value="1"/>
</dbReference>
<evidence type="ECO:0000256" key="6">
    <source>
        <dbReference type="SAM" id="Phobius"/>
    </source>
</evidence>
<dbReference type="EMBL" id="LNIX01000020">
    <property type="protein sequence ID" value="OXA43879.1"/>
    <property type="molecule type" value="Genomic_DNA"/>
</dbReference>
<protein>
    <submittedName>
        <fullName evidence="8">Multidrug resistance protein MdtG</fullName>
    </submittedName>
</protein>
<feature type="transmembrane region" description="Helical" evidence="6">
    <location>
        <begin position="202"/>
        <end position="222"/>
    </location>
</feature>
<dbReference type="STRING" id="158441.A0A226DFC6"/>
<dbReference type="Proteomes" id="UP000198287">
    <property type="component" value="Unassembled WGS sequence"/>
</dbReference>
<evidence type="ECO:0000256" key="4">
    <source>
        <dbReference type="ARBA" id="ARBA00022989"/>
    </source>
</evidence>
<accession>A0A226DFC6</accession>
<keyword evidence="5 6" id="KW-0472">Membrane</keyword>
<feature type="transmembrane region" description="Helical" evidence="6">
    <location>
        <begin position="134"/>
        <end position="153"/>
    </location>
</feature>
<name>A0A226DFC6_FOLCA</name>
<reference evidence="8 9" key="1">
    <citation type="submission" date="2015-12" db="EMBL/GenBank/DDBJ databases">
        <title>The genome of Folsomia candida.</title>
        <authorList>
            <person name="Faddeeva A."/>
            <person name="Derks M.F."/>
            <person name="Anvar Y."/>
            <person name="Smit S."/>
            <person name="Van Straalen N."/>
            <person name="Roelofs D."/>
        </authorList>
    </citation>
    <scope>NUCLEOTIDE SEQUENCE [LARGE SCALE GENOMIC DNA]</scope>
    <source>
        <strain evidence="8 9">VU population</strain>
        <tissue evidence="8">Whole body</tissue>
    </source>
</reference>
<dbReference type="InterPro" id="IPR036259">
    <property type="entry name" value="MFS_trans_sf"/>
</dbReference>
<keyword evidence="3 6" id="KW-0812">Transmembrane</keyword>
<dbReference type="GO" id="GO:0016020">
    <property type="term" value="C:membrane"/>
    <property type="evidence" value="ECO:0007669"/>
    <property type="project" value="UniProtKB-SubCell"/>
</dbReference>
<dbReference type="AlphaFoldDB" id="A0A226DFC6"/>
<dbReference type="GO" id="GO:0022857">
    <property type="term" value="F:transmembrane transporter activity"/>
    <property type="evidence" value="ECO:0007669"/>
    <property type="project" value="InterPro"/>
</dbReference>
<evidence type="ECO:0000259" key="7">
    <source>
        <dbReference type="PROSITE" id="PS50850"/>
    </source>
</evidence>
<dbReference type="OrthoDB" id="446368at2759"/>
<organism evidence="8 9">
    <name type="scientific">Folsomia candida</name>
    <name type="common">Springtail</name>
    <dbReference type="NCBI Taxonomy" id="158441"/>
    <lineage>
        <taxon>Eukaryota</taxon>
        <taxon>Metazoa</taxon>
        <taxon>Ecdysozoa</taxon>
        <taxon>Arthropoda</taxon>
        <taxon>Hexapoda</taxon>
        <taxon>Collembola</taxon>
        <taxon>Entomobryomorpha</taxon>
        <taxon>Isotomoidea</taxon>
        <taxon>Isotomidae</taxon>
        <taxon>Proisotominae</taxon>
        <taxon>Folsomia</taxon>
    </lineage>
</organism>
<feature type="transmembrane region" description="Helical" evidence="6">
    <location>
        <begin position="228"/>
        <end position="249"/>
    </location>
</feature>
<dbReference type="OMA" id="YARSAIM"/>
<dbReference type="SUPFAM" id="SSF103473">
    <property type="entry name" value="MFS general substrate transporter"/>
    <property type="match status" value="1"/>
</dbReference>
<feature type="transmembrane region" description="Helical" evidence="6">
    <location>
        <begin position="66"/>
        <end position="85"/>
    </location>
</feature>
<evidence type="ECO:0000313" key="8">
    <source>
        <dbReference type="EMBL" id="OXA43879.1"/>
    </source>
</evidence>
<evidence type="ECO:0000256" key="1">
    <source>
        <dbReference type="ARBA" id="ARBA00004141"/>
    </source>
</evidence>
<evidence type="ECO:0000256" key="5">
    <source>
        <dbReference type="ARBA" id="ARBA00023136"/>
    </source>
</evidence>
<proteinExistence type="predicted"/>
<feature type="domain" description="Major facilitator superfamily (MFS) profile" evidence="7">
    <location>
        <begin position="297"/>
        <end position="497"/>
    </location>
</feature>
<keyword evidence="9" id="KW-1185">Reference proteome</keyword>
<feature type="transmembrane region" description="Helical" evidence="6">
    <location>
        <begin position="159"/>
        <end position="181"/>
    </location>
</feature>
<sequence>MSEGETNPGFVPDLSIGIVEVKDINGDLTINKKEDNIIGNGTKITGEEKPAAEDAVQKWNFNRRQWTFILIFGVTNIFRAVSILITGPFYPPEAKDRGISDTKIGFVMGSYDFATFAVVLLFGKLIIPKFGPRVVLKLSILNLAVCMVLFGCLDLTENATVFLTFSFLIRILAGAGDAGFYPSAFTIFAQEFEGNVSTAIGLFEFLFGLGAILGPIIFGSFIDFTGFLSVYAIVGFLLFFCVGLNHFCVPGPVVPYGGKNASSVVEAPEEAVPTPEIDVVSKPIKSKKWFELFFIPSILVVIINLFTTAVSIGFFTATLETHLEQFNLTTFETSVVFIVSNMIYMLTTPVWGKMGDMLKGQWRYLIIFIGAGLILVGFCVLGPLPFLHDRSTLWTTLIGLTLHGMGIGGAVMSAFPHATDSAIASGFSETEKTFSLIGSVYIMTFTLGNAVGPSLSGLLVDQVQFQNATLLVVGLSTLVLISTFVLVLFQRGRKKQR</sequence>
<feature type="transmembrane region" description="Helical" evidence="6">
    <location>
        <begin position="468"/>
        <end position="489"/>
    </location>
</feature>
<dbReference type="PROSITE" id="PS50850">
    <property type="entry name" value="MFS"/>
    <property type="match status" value="1"/>
</dbReference>
<evidence type="ECO:0000256" key="2">
    <source>
        <dbReference type="ARBA" id="ARBA00022448"/>
    </source>
</evidence>
<dbReference type="InterPro" id="IPR011701">
    <property type="entry name" value="MFS"/>
</dbReference>
<keyword evidence="4 6" id="KW-1133">Transmembrane helix</keyword>
<feature type="transmembrane region" description="Helical" evidence="6">
    <location>
        <begin position="292"/>
        <end position="315"/>
    </location>
</feature>
<keyword evidence="2" id="KW-0813">Transport</keyword>
<feature type="transmembrane region" description="Helical" evidence="6">
    <location>
        <begin position="436"/>
        <end position="456"/>
    </location>
</feature>
<dbReference type="Gene3D" id="1.20.1250.20">
    <property type="entry name" value="MFS general substrate transporter like domains"/>
    <property type="match status" value="2"/>
</dbReference>
<gene>
    <name evidence="8" type="ORF">Fcan01_21167</name>
</gene>
<feature type="transmembrane region" description="Helical" evidence="6">
    <location>
        <begin position="105"/>
        <end position="127"/>
    </location>
</feature>
<dbReference type="InterPro" id="IPR020846">
    <property type="entry name" value="MFS_dom"/>
</dbReference>
<feature type="transmembrane region" description="Helical" evidence="6">
    <location>
        <begin position="393"/>
        <end position="415"/>
    </location>
</feature>
<dbReference type="Pfam" id="PF07690">
    <property type="entry name" value="MFS_1"/>
    <property type="match status" value="1"/>
</dbReference>
<dbReference type="PANTHER" id="PTHR23506:SF26">
    <property type="entry name" value="MFS-TYPE TRANSPORTER SLC18B1"/>
    <property type="match status" value="1"/>
</dbReference>
<evidence type="ECO:0000313" key="9">
    <source>
        <dbReference type="Proteomes" id="UP000198287"/>
    </source>
</evidence>
<evidence type="ECO:0000256" key="3">
    <source>
        <dbReference type="ARBA" id="ARBA00022692"/>
    </source>
</evidence>
<feature type="transmembrane region" description="Helical" evidence="6">
    <location>
        <begin position="335"/>
        <end position="352"/>
    </location>
</feature>